<accession>A0A1M6PWY5</accession>
<name>A0A1M6PWY5_9CLOT</name>
<dbReference type="OrthoDB" id="88903at2"/>
<dbReference type="RefSeq" id="WP_072903797.1">
    <property type="nucleotide sequence ID" value="NZ_FRAD01000014.1"/>
</dbReference>
<proteinExistence type="predicted"/>
<dbReference type="EMBL" id="FRAD01000014">
    <property type="protein sequence ID" value="SHK12449.1"/>
    <property type="molecule type" value="Genomic_DNA"/>
</dbReference>
<keyword evidence="2" id="KW-1185">Reference proteome</keyword>
<protein>
    <submittedName>
        <fullName evidence="1">Uncharacterized protein</fullName>
    </submittedName>
</protein>
<evidence type="ECO:0000313" key="1">
    <source>
        <dbReference type="EMBL" id="SHK12449.1"/>
    </source>
</evidence>
<sequence>MKILLNLEIQYDTSTKECKVVSCTQEGKLEKQGNKGQGNRIEHILGKSEVRYGILTLGTNNPVGDSIPKDSRITVKYRKDGKTIYKKEVNTHKSVKGRVNGLTEMYDKHHELQEDAIIEVKYSLNDKILEIKTIYNR</sequence>
<reference evidence="1 2" key="1">
    <citation type="submission" date="2016-11" db="EMBL/GenBank/DDBJ databases">
        <authorList>
            <person name="Jaros S."/>
            <person name="Januszkiewicz K."/>
            <person name="Wedrychowicz H."/>
        </authorList>
    </citation>
    <scope>NUCLEOTIDE SEQUENCE [LARGE SCALE GENOMIC DNA]</scope>
    <source>
        <strain evidence="1 2">DSM 3090</strain>
    </source>
</reference>
<gene>
    <name evidence="1" type="ORF">SAMN02745248_01843</name>
</gene>
<dbReference type="AlphaFoldDB" id="A0A1M6PWY5"/>
<dbReference type="STRING" id="1121331.SAMN02745248_01843"/>
<dbReference type="Proteomes" id="UP000183952">
    <property type="component" value="Unassembled WGS sequence"/>
</dbReference>
<organism evidence="1 2">
    <name type="scientific">Hathewaya proteolytica DSM 3090</name>
    <dbReference type="NCBI Taxonomy" id="1121331"/>
    <lineage>
        <taxon>Bacteria</taxon>
        <taxon>Bacillati</taxon>
        <taxon>Bacillota</taxon>
        <taxon>Clostridia</taxon>
        <taxon>Eubacteriales</taxon>
        <taxon>Clostridiaceae</taxon>
        <taxon>Hathewaya</taxon>
    </lineage>
</organism>
<evidence type="ECO:0000313" key="2">
    <source>
        <dbReference type="Proteomes" id="UP000183952"/>
    </source>
</evidence>